<comment type="caution">
    <text evidence="6">The sequence shown here is derived from an EMBL/GenBank/DDBJ whole genome shotgun (WGS) entry which is preliminary data.</text>
</comment>
<dbReference type="PANTHER" id="PTHR33867">
    <property type="entry name" value="RIBOSOME MATURATION FACTOR RIMP"/>
    <property type="match status" value="1"/>
</dbReference>
<reference evidence="6 7" key="1">
    <citation type="submission" date="2016-01" db="EMBL/GenBank/DDBJ databases">
        <title>Draft Genome Sequences of Seven Thermophilic Sporeformers Isolated from Foods.</title>
        <authorList>
            <person name="Berendsen E.M."/>
            <person name="Wells-Bennik M.H."/>
            <person name="Krawcyk A.O."/>
            <person name="De Jong A."/>
            <person name="Holsappel S."/>
            <person name="Eijlander R.T."/>
            <person name="Kuipers O.P."/>
        </authorList>
    </citation>
    <scope>NUCLEOTIDE SEQUENCE [LARGE SCALE GENOMIC DNA]</scope>
    <source>
        <strain evidence="6 7">B4135</strain>
    </source>
</reference>
<evidence type="ECO:0000256" key="3">
    <source>
        <dbReference type="HAMAP-Rule" id="MF_01077"/>
    </source>
</evidence>
<name>A0A150LAM2_9BACI</name>
<comment type="function">
    <text evidence="3">Required for maturation of 30S ribosomal subunits.</text>
</comment>
<dbReference type="STRING" id="301148.B4135_3707"/>
<sequence length="155" mass="17700">MSKVKEIVRGLAEPIAEEMGLELVDIEYVKEGKNWFLRIYIDKEDGVDIEECSIVSEKLSQKLDEADPIPHHYYLEVSSPGAERPLKKERDYERAVGKNVWIKTYEPIGGGRIFEGRLTGFSDRILTVEIRENGKTKTVQIPYDKIASGRLAVIF</sequence>
<dbReference type="PATRIC" id="fig|301148.3.peg.1754"/>
<feature type="domain" description="Ribosome maturation factor RimP C-terminal" evidence="5">
    <location>
        <begin position="86"/>
        <end position="154"/>
    </location>
</feature>
<dbReference type="CDD" id="cd01734">
    <property type="entry name" value="YlxS_C"/>
    <property type="match status" value="1"/>
</dbReference>
<organism evidence="6 7">
    <name type="scientific">Caldibacillus debilis</name>
    <dbReference type="NCBI Taxonomy" id="301148"/>
    <lineage>
        <taxon>Bacteria</taxon>
        <taxon>Bacillati</taxon>
        <taxon>Bacillota</taxon>
        <taxon>Bacilli</taxon>
        <taxon>Bacillales</taxon>
        <taxon>Bacillaceae</taxon>
        <taxon>Caldibacillus</taxon>
    </lineage>
</organism>
<evidence type="ECO:0000259" key="5">
    <source>
        <dbReference type="Pfam" id="PF17384"/>
    </source>
</evidence>
<evidence type="ECO:0000256" key="1">
    <source>
        <dbReference type="ARBA" id="ARBA00022490"/>
    </source>
</evidence>
<evidence type="ECO:0000313" key="7">
    <source>
        <dbReference type="Proteomes" id="UP000075683"/>
    </source>
</evidence>
<dbReference type="EMBL" id="LQYT01000130">
    <property type="protein sequence ID" value="KYD09383.1"/>
    <property type="molecule type" value="Genomic_DNA"/>
</dbReference>
<dbReference type="SUPFAM" id="SSF75420">
    <property type="entry name" value="YhbC-like, N-terminal domain"/>
    <property type="match status" value="1"/>
</dbReference>
<dbReference type="Pfam" id="PF17384">
    <property type="entry name" value="DUF150_C"/>
    <property type="match status" value="1"/>
</dbReference>
<protein>
    <recommendedName>
        <fullName evidence="3">Ribosome maturation factor RimP</fullName>
    </recommendedName>
</protein>
<gene>
    <name evidence="3" type="primary">rimP</name>
    <name evidence="6" type="ORF">B4135_3707</name>
</gene>
<evidence type="ECO:0000313" key="6">
    <source>
        <dbReference type="EMBL" id="KYD09383.1"/>
    </source>
</evidence>
<dbReference type="InterPro" id="IPR035956">
    <property type="entry name" value="RimP_N_sf"/>
</dbReference>
<dbReference type="Gene3D" id="2.30.30.180">
    <property type="entry name" value="Ribosome maturation factor RimP, C-terminal domain"/>
    <property type="match status" value="1"/>
</dbReference>
<dbReference type="GO" id="GO:0000028">
    <property type="term" value="P:ribosomal small subunit assembly"/>
    <property type="evidence" value="ECO:0007669"/>
    <property type="project" value="TreeGrafter"/>
</dbReference>
<accession>A0A150LAM2</accession>
<dbReference type="RefSeq" id="WP_061569915.1">
    <property type="nucleotide sequence ID" value="NZ_LQYT01000130.1"/>
</dbReference>
<dbReference type="GO" id="GO:0006412">
    <property type="term" value="P:translation"/>
    <property type="evidence" value="ECO:0007669"/>
    <property type="project" value="TreeGrafter"/>
</dbReference>
<dbReference type="Gene3D" id="3.30.300.70">
    <property type="entry name" value="RimP-like superfamily, N-terminal"/>
    <property type="match status" value="1"/>
</dbReference>
<dbReference type="Pfam" id="PF02576">
    <property type="entry name" value="RimP_N"/>
    <property type="match status" value="1"/>
</dbReference>
<dbReference type="GO" id="GO:0005829">
    <property type="term" value="C:cytosol"/>
    <property type="evidence" value="ECO:0007669"/>
    <property type="project" value="TreeGrafter"/>
</dbReference>
<dbReference type="FunFam" id="3.30.300.70:FF:000001">
    <property type="entry name" value="Ribosome maturation factor RimP"/>
    <property type="match status" value="1"/>
</dbReference>
<dbReference type="NCBIfam" id="NF000928">
    <property type="entry name" value="PRK00092.1-2"/>
    <property type="match status" value="1"/>
</dbReference>
<keyword evidence="1 3" id="KW-0963">Cytoplasm</keyword>
<dbReference type="InterPro" id="IPR036847">
    <property type="entry name" value="RimP_C_sf"/>
</dbReference>
<dbReference type="OrthoDB" id="9805006at2"/>
<dbReference type="SUPFAM" id="SSF74942">
    <property type="entry name" value="YhbC-like, C-terminal domain"/>
    <property type="match status" value="1"/>
</dbReference>
<evidence type="ECO:0000259" key="4">
    <source>
        <dbReference type="Pfam" id="PF02576"/>
    </source>
</evidence>
<comment type="subcellular location">
    <subcellularLocation>
        <location evidence="3">Cytoplasm</location>
    </subcellularLocation>
</comment>
<dbReference type="HAMAP" id="MF_01077">
    <property type="entry name" value="RimP"/>
    <property type="match status" value="1"/>
</dbReference>
<feature type="domain" description="Ribosome maturation factor RimP N-terminal" evidence="4">
    <location>
        <begin position="11"/>
        <end position="83"/>
    </location>
</feature>
<keyword evidence="2 3" id="KW-0690">Ribosome biogenesis</keyword>
<comment type="similarity">
    <text evidence="3">Belongs to the RimP family.</text>
</comment>
<evidence type="ECO:0000256" key="2">
    <source>
        <dbReference type="ARBA" id="ARBA00022517"/>
    </source>
</evidence>
<dbReference type="InterPro" id="IPR028989">
    <property type="entry name" value="RimP_N"/>
</dbReference>
<proteinExistence type="inferred from homology"/>
<dbReference type="InterPro" id="IPR003728">
    <property type="entry name" value="Ribosome_maturation_RimP"/>
</dbReference>
<dbReference type="PANTHER" id="PTHR33867:SF1">
    <property type="entry name" value="RIBOSOME MATURATION FACTOR RIMP"/>
    <property type="match status" value="1"/>
</dbReference>
<dbReference type="Proteomes" id="UP000075683">
    <property type="component" value="Unassembled WGS sequence"/>
</dbReference>
<dbReference type="InterPro" id="IPR028998">
    <property type="entry name" value="RimP_C"/>
</dbReference>
<dbReference type="AlphaFoldDB" id="A0A150LAM2"/>